<dbReference type="AlphaFoldDB" id="A0A7L7KP58"/>
<proteinExistence type="predicted"/>
<organism evidence="1 2">
    <name type="scientific">Candidatus Xianfuyuplasma coldseepsis</name>
    <dbReference type="NCBI Taxonomy" id="2782163"/>
    <lineage>
        <taxon>Bacteria</taxon>
        <taxon>Bacillati</taxon>
        <taxon>Mycoplasmatota</taxon>
        <taxon>Mollicutes</taxon>
        <taxon>Candidatus Izemoplasmatales</taxon>
        <taxon>Candidatus Izemoplasmataceae</taxon>
        <taxon>Candidatus Xianfuyuplasma</taxon>
    </lineage>
</organism>
<dbReference type="RefSeq" id="WP_258878186.1">
    <property type="nucleotide sequence ID" value="NZ_CP048914.1"/>
</dbReference>
<keyword evidence="2" id="KW-1185">Reference proteome</keyword>
<protein>
    <submittedName>
        <fullName evidence="1">Uncharacterized protein</fullName>
    </submittedName>
</protein>
<dbReference type="EMBL" id="CP048914">
    <property type="protein sequence ID" value="QMS84570.1"/>
    <property type="molecule type" value="Genomic_DNA"/>
</dbReference>
<gene>
    <name evidence="1" type="ORF">G4Z02_02000</name>
</gene>
<accession>A0A7L7KP58</accession>
<dbReference type="Proteomes" id="UP000514720">
    <property type="component" value="Chromosome"/>
</dbReference>
<name>A0A7L7KP58_9MOLU</name>
<reference evidence="1 2" key="1">
    <citation type="submission" date="2020-02" db="EMBL/GenBank/DDBJ databases">
        <authorList>
            <person name="Zheng R.K."/>
            <person name="Sun C.M."/>
        </authorList>
    </citation>
    <scope>NUCLEOTIDE SEQUENCE [LARGE SCALE GENOMIC DNA]</scope>
    <source>
        <strain evidence="2">zrk13</strain>
    </source>
</reference>
<evidence type="ECO:0000313" key="1">
    <source>
        <dbReference type="EMBL" id="QMS84570.1"/>
    </source>
</evidence>
<dbReference type="KEGG" id="xcl:G4Z02_02000"/>
<sequence length="116" mass="13829">MKNRAVVETLRYKDRGQIEYRIMEGFDGEQDCLELKYTDDEKTFSWEYYFADDHKSTLEHIQGISYEELKKGFVENLSHNGYYLHKGEYQLLKEAIVIFVSHKKYIIDICQLNGLC</sequence>
<evidence type="ECO:0000313" key="2">
    <source>
        <dbReference type="Proteomes" id="UP000514720"/>
    </source>
</evidence>